<evidence type="ECO:0000256" key="1">
    <source>
        <dbReference type="SAM" id="MobiDB-lite"/>
    </source>
</evidence>
<feature type="compositionally biased region" description="Low complexity" evidence="1">
    <location>
        <begin position="190"/>
        <end position="215"/>
    </location>
</feature>
<dbReference type="EMBL" id="JAVHJL010000001">
    <property type="protein sequence ID" value="KAK6512560.1"/>
    <property type="molecule type" value="Genomic_DNA"/>
</dbReference>
<protein>
    <submittedName>
        <fullName evidence="2">Uncharacterized protein</fullName>
    </submittedName>
</protein>
<organism evidence="2 3">
    <name type="scientific">Arthrobotrys musiformis</name>
    <dbReference type="NCBI Taxonomy" id="47236"/>
    <lineage>
        <taxon>Eukaryota</taxon>
        <taxon>Fungi</taxon>
        <taxon>Dikarya</taxon>
        <taxon>Ascomycota</taxon>
        <taxon>Pezizomycotina</taxon>
        <taxon>Orbiliomycetes</taxon>
        <taxon>Orbiliales</taxon>
        <taxon>Orbiliaceae</taxon>
        <taxon>Arthrobotrys</taxon>
    </lineage>
</organism>
<feature type="region of interest" description="Disordered" evidence="1">
    <location>
        <begin position="299"/>
        <end position="377"/>
    </location>
</feature>
<keyword evidence="3" id="KW-1185">Reference proteome</keyword>
<name>A0AAV9WS04_9PEZI</name>
<feature type="compositionally biased region" description="Polar residues" evidence="1">
    <location>
        <begin position="171"/>
        <end position="185"/>
    </location>
</feature>
<feature type="region of interest" description="Disordered" evidence="1">
    <location>
        <begin position="167"/>
        <end position="271"/>
    </location>
</feature>
<feature type="compositionally biased region" description="Low complexity" evidence="1">
    <location>
        <begin position="74"/>
        <end position="85"/>
    </location>
</feature>
<gene>
    <name evidence="2" type="ORF">TWF481_001445</name>
</gene>
<comment type="caution">
    <text evidence="2">The sequence shown here is derived from an EMBL/GenBank/DDBJ whole genome shotgun (WGS) entry which is preliminary data.</text>
</comment>
<reference evidence="2 3" key="1">
    <citation type="submission" date="2023-08" db="EMBL/GenBank/DDBJ databases">
        <authorList>
            <person name="Palmer J.M."/>
        </authorList>
    </citation>
    <scope>NUCLEOTIDE SEQUENCE [LARGE SCALE GENOMIC DNA]</scope>
    <source>
        <strain evidence="2 3">TWF481</strain>
    </source>
</reference>
<feature type="compositionally biased region" description="Low complexity" evidence="1">
    <location>
        <begin position="240"/>
        <end position="261"/>
    </location>
</feature>
<dbReference type="Proteomes" id="UP001370758">
    <property type="component" value="Unassembled WGS sequence"/>
</dbReference>
<feature type="region of interest" description="Disordered" evidence="1">
    <location>
        <begin position="29"/>
        <end position="131"/>
    </location>
</feature>
<dbReference type="AlphaFoldDB" id="A0AAV9WS04"/>
<accession>A0AAV9WS04</accession>
<feature type="region of interest" description="Disordered" evidence="1">
    <location>
        <begin position="442"/>
        <end position="468"/>
    </location>
</feature>
<evidence type="ECO:0000313" key="3">
    <source>
        <dbReference type="Proteomes" id="UP001370758"/>
    </source>
</evidence>
<feature type="compositionally biased region" description="Basic residues" evidence="1">
    <location>
        <begin position="339"/>
        <end position="368"/>
    </location>
</feature>
<sequence>MQDKVSSSHGDIRHVLFRVTLSENLSIDTLEEEESSTIPSVARSLPPNAASKTLSRPKIRTLRSGFPFNNKAKSLPSLHLSTTLPAPKAAPQPLSQAPVKPSGTQQDSEPAITMKEKDKENSKRRRSSRRQSILSLASTYFGPMALGSDISLDRQISPALQTSHVFFGDDTNGNSPSPYSLSQTRLPVDASPTTSAALAPSISQGPDLPSLASPTHPSPPAPSPVTSTQLTPAVSGGSGNSKSGGSTTTPATTTSAPAATRRGSKLSSIGSFLPSLSESRRTSIASFFRSARDIPSRIFRRSSTDSASPPPLRSTCTITEKDTMPPKNRRPTKAEKDALRRRKAADKYIKKKTKKRLRRDRRETKRRLSKTEEAKEARKWMSKTPKLLQVMDDAKEKFWEWLDKREEKKRRRRSEAHAAMREERRKSVVLVPVERDYEVLSRRGSRYSRSGSVAQGSTERPGILERAE</sequence>
<proteinExistence type="predicted"/>
<evidence type="ECO:0000313" key="2">
    <source>
        <dbReference type="EMBL" id="KAK6512560.1"/>
    </source>
</evidence>